<evidence type="ECO:0000256" key="9">
    <source>
        <dbReference type="ARBA" id="ARBA00022842"/>
    </source>
</evidence>
<dbReference type="GO" id="GO:0005524">
    <property type="term" value="F:ATP binding"/>
    <property type="evidence" value="ECO:0007669"/>
    <property type="project" value="UniProtKB-UniRule"/>
</dbReference>
<feature type="binding site" evidence="12">
    <location>
        <begin position="46"/>
        <end position="50"/>
    </location>
    <ligand>
        <name>substrate</name>
    </ligand>
</feature>
<sequence length="312" mass="30762">MSAPKVPAPKIIVVGSLNMDLIVRTPRRPETGETVMGEDLQVLPGGKGLNQAVAAARLGVSTQMVGRVGEDDFGRRFLAFLAAEGIGSDGVRATADAPTGAAVVTLAGGDNAIIVAPGANMRLTPAEAADLPVAPGDICIGQLEVPTAATEAAFRRARDAGAVTILNAAPAQALPPSLLAVTDILVVNETELAAISGAAVGAASIADDIAAAARLLARDGRAVIATLGARGALAVDRDGVHVVAGHAVAVVDTTGAGDCFVGALAASLAAGSGLRPALARACAAAALSVQRLGAAPSMPTTAELHESGLCPH</sequence>
<comment type="activity regulation">
    <text evidence="12">Activated by a monovalent cation that binds near, but not in, the active site. The most likely occupant of the site in vivo is potassium. Ion binding induces a conformational change that may alter substrate affinity.</text>
</comment>
<organism evidence="14 15">
    <name type="scientific">Vineibacter terrae</name>
    <dbReference type="NCBI Taxonomy" id="2586908"/>
    <lineage>
        <taxon>Bacteria</taxon>
        <taxon>Pseudomonadati</taxon>
        <taxon>Pseudomonadota</taxon>
        <taxon>Alphaproteobacteria</taxon>
        <taxon>Hyphomicrobiales</taxon>
        <taxon>Vineibacter</taxon>
    </lineage>
</organism>
<dbReference type="GO" id="GO:0005829">
    <property type="term" value="C:cytosol"/>
    <property type="evidence" value="ECO:0007669"/>
    <property type="project" value="TreeGrafter"/>
</dbReference>
<comment type="similarity">
    <text evidence="1">Belongs to the carbohydrate kinase pfkB family.</text>
</comment>
<protein>
    <recommendedName>
        <fullName evidence="3 12">Ribokinase</fullName>
        <shortName evidence="12">RK</shortName>
        <ecNumber evidence="2 12">2.7.1.15</ecNumber>
    </recommendedName>
</protein>
<feature type="binding site" evidence="12">
    <location>
        <begin position="257"/>
        <end position="258"/>
    </location>
    <ligand>
        <name>ATP</name>
        <dbReference type="ChEBI" id="CHEBI:30616"/>
    </ligand>
</feature>
<dbReference type="CDD" id="cd01174">
    <property type="entry name" value="ribokinase"/>
    <property type="match status" value="1"/>
</dbReference>
<evidence type="ECO:0000256" key="5">
    <source>
        <dbReference type="ARBA" id="ARBA00022723"/>
    </source>
</evidence>
<feature type="binding site" evidence="12">
    <location>
        <begin position="18"/>
        <end position="20"/>
    </location>
    <ligand>
        <name>substrate</name>
    </ligand>
</feature>
<evidence type="ECO:0000256" key="10">
    <source>
        <dbReference type="ARBA" id="ARBA00022958"/>
    </source>
</evidence>
<dbReference type="EC" id="2.7.1.15" evidence="2 12"/>
<feature type="binding site" evidence="12">
    <location>
        <position position="144"/>
    </location>
    <ligand>
        <name>substrate</name>
    </ligand>
</feature>
<dbReference type="HAMAP" id="MF_01987">
    <property type="entry name" value="Ribokinase"/>
    <property type="match status" value="1"/>
</dbReference>
<comment type="subunit">
    <text evidence="12">Homodimer.</text>
</comment>
<accession>A0A5C8PU85</accession>
<keyword evidence="6 12" id="KW-0547">Nucleotide-binding</keyword>
<dbReference type="OrthoDB" id="9792663at2"/>
<dbReference type="EMBL" id="VDUZ01000003">
    <property type="protein sequence ID" value="TXL81776.1"/>
    <property type="molecule type" value="Genomic_DNA"/>
</dbReference>
<evidence type="ECO:0000313" key="15">
    <source>
        <dbReference type="Proteomes" id="UP000321638"/>
    </source>
</evidence>
<dbReference type="InterPro" id="IPR029056">
    <property type="entry name" value="Ribokinase-like"/>
</dbReference>
<dbReference type="AlphaFoldDB" id="A0A5C8PU85"/>
<dbReference type="InterPro" id="IPR011611">
    <property type="entry name" value="PfkB_dom"/>
</dbReference>
<comment type="subcellular location">
    <subcellularLocation>
        <location evidence="12">Cytoplasm</location>
    </subcellularLocation>
</comment>
<evidence type="ECO:0000256" key="12">
    <source>
        <dbReference type="HAMAP-Rule" id="MF_01987"/>
    </source>
</evidence>
<feature type="binding site" evidence="12">
    <location>
        <begin position="226"/>
        <end position="231"/>
    </location>
    <ligand>
        <name>ATP</name>
        <dbReference type="ChEBI" id="CHEBI:30616"/>
    </ligand>
</feature>
<feature type="binding site" evidence="12">
    <location>
        <position position="293"/>
    </location>
    <ligand>
        <name>K(+)</name>
        <dbReference type="ChEBI" id="CHEBI:29103"/>
    </ligand>
</feature>
<dbReference type="Gene3D" id="3.40.1190.20">
    <property type="match status" value="1"/>
</dbReference>
<feature type="active site" description="Proton acceptor" evidence="12">
    <location>
        <position position="258"/>
    </location>
</feature>
<keyword evidence="7 12" id="KW-0418">Kinase</keyword>
<keyword evidence="12" id="KW-0963">Cytoplasm</keyword>
<reference evidence="14 15" key="1">
    <citation type="submission" date="2019-06" db="EMBL/GenBank/DDBJ databases">
        <title>New taxonomy in bacterial strain CC-CFT640, isolated from vineyard.</title>
        <authorList>
            <person name="Lin S.-Y."/>
            <person name="Tsai C.-F."/>
            <person name="Young C.-C."/>
        </authorList>
    </citation>
    <scope>NUCLEOTIDE SEQUENCE [LARGE SCALE GENOMIC DNA]</scope>
    <source>
        <strain evidence="14 15">CC-CFT640</strain>
    </source>
</reference>
<feature type="domain" description="Carbohydrate kinase PfkB" evidence="13">
    <location>
        <begin position="10"/>
        <end position="300"/>
    </location>
</feature>
<dbReference type="GO" id="GO:0046872">
    <property type="term" value="F:metal ion binding"/>
    <property type="evidence" value="ECO:0007669"/>
    <property type="project" value="UniProtKB-KW"/>
</dbReference>
<feature type="binding site" evidence="12">
    <location>
        <position position="252"/>
    </location>
    <ligand>
        <name>K(+)</name>
        <dbReference type="ChEBI" id="CHEBI:29103"/>
    </ligand>
</feature>
<dbReference type="Proteomes" id="UP000321638">
    <property type="component" value="Unassembled WGS sequence"/>
</dbReference>
<keyword evidence="10 12" id="KW-0630">Potassium</keyword>
<comment type="catalytic activity">
    <reaction evidence="12">
        <text>D-ribose + ATP = D-ribose 5-phosphate + ADP + H(+)</text>
        <dbReference type="Rhea" id="RHEA:13697"/>
        <dbReference type="ChEBI" id="CHEBI:15378"/>
        <dbReference type="ChEBI" id="CHEBI:30616"/>
        <dbReference type="ChEBI" id="CHEBI:47013"/>
        <dbReference type="ChEBI" id="CHEBI:78346"/>
        <dbReference type="ChEBI" id="CHEBI:456216"/>
        <dbReference type="EC" id="2.7.1.15"/>
    </reaction>
</comment>
<dbReference type="Pfam" id="PF00294">
    <property type="entry name" value="PfkB"/>
    <property type="match status" value="1"/>
</dbReference>
<dbReference type="PANTHER" id="PTHR10584">
    <property type="entry name" value="SUGAR KINASE"/>
    <property type="match status" value="1"/>
</dbReference>
<comment type="caution">
    <text evidence="12">Lacks conserved residue(s) required for the propagation of feature annotation.</text>
</comment>
<feature type="binding site" evidence="12">
    <location>
        <position position="291"/>
    </location>
    <ligand>
        <name>K(+)</name>
        <dbReference type="ChEBI" id="CHEBI:29103"/>
    </ligand>
</feature>
<dbReference type="InterPro" id="IPR002173">
    <property type="entry name" value="Carboh/pur_kinase_PfkB_CS"/>
</dbReference>
<keyword evidence="8 12" id="KW-0067">ATP-binding</keyword>
<keyword evidence="4 12" id="KW-0808">Transferase</keyword>
<dbReference type="SUPFAM" id="SSF53613">
    <property type="entry name" value="Ribokinase-like"/>
    <property type="match status" value="1"/>
</dbReference>
<comment type="similarity">
    <text evidence="12">Belongs to the carbohydrate kinase PfkB family. Ribokinase subfamily.</text>
</comment>
<feature type="binding site" evidence="12">
    <location>
        <position position="188"/>
    </location>
    <ligand>
        <name>ATP</name>
        <dbReference type="ChEBI" id="CHEBI:30616"/>
    </ligand>
</feature>
<feature type="binding site" evidence="12">
    <location>
        <position position="297"/>
    </location>
    <ligand>
        <name>K(+)</name>
        <dbReference type="ChEBI" id="CHEBI:29103"/>
    </ligand>
</feature>
<feature type="binding site" evidence="12">
    <location>
        <position position="254"/>
    </location>
    <ligand>
        <name>K(+)</name>
        <dbReference type="ChEBI" id="CHEBI:29103"/>
    </ligand>
</feature>
<dbReference type="GO" id="GO:0004747">
    <property type="term" value="F:ribokinase activity"/>
    <property type="evidence" value="ECO:0007669"/>
    <property type="project" value="UniProtKB-UniRule"/>
</dbReference>
<dbReference type="PROSITE" id="PS00584">
    <property type="entry name" value="PFKB_KINASES_2"/>
    <property type="match status" value="1"/>
</dbReference>
<keyword evidence="9 12" id="KW-0460">Magnesium</keyword>
<feature type="binding site" evidence="12">
    <location>
        <position position="258"/>
    </location>
    <ligand>
        <name>substrate</name>
    </ligand>
</feature>
<dbReference type="GO" id="GO:0019303">
    <property type="term" value="P:D-ribose catabolic process"/>
    <property type="evidence" value="ECO:0007669"/>
    <property type="project" value="UniProtKB-UniRule"/>
</dbReference>
<evidence type="ECO:0000256" key="6">
    <source>
        <dbReference type="ARBA" id="ARBA00022741"/>
    </source>
</evidence>
<dbReference type="PRINTS" id="PR00990">
    <property type="entry name" value="RIBOKINASE"/>
</dbReference>
<keyword evidence="11 12" id="KW-0119">Carbohydrate metabolism</keyword>
<evidence type="ECO:0000259" key="13">
    <source>
        <dbReference type="Pfam" id="PF00294"/>
    </source>
</evidence>
<name>A0A5C8PU85_9HYPH</name>
<feature type="binding site" evidence="12">
    <location>
        <position position="288"/>
    </location>
    <ligand>
        <name>K(+)</name>
        <dbReference type="ChEBI" id="CHEBI:29103"/>
    </ligand>
</feature>
<keyword evidence="15" id="KW-1185">Reference proteome</keyword>
<evidence type="ECO:0000313" key="14">
    <source>
        <dbReference type="EMBL" id="TXL81776.1"/>
    </source>
</evidence>
<dbReference type="PANTHER" id="PTHR10584:SF166">
    <property type="entry name" value="RIBOKINASE"/>
    <property type="match status" value="1"/>
</dbReference>
<evidence type="ECO:0000256" key="4">
    <source>
        <dbReference type="ARBA" id="ARBA00022679"/>
    </source>
</evidence>
<comment type="function">
    <text evidence="12">Catalyzes the phosphorylation of ribose at O-5 in a reaction requiring ATP and magnesium. The resulting D-ribose-5-phosphate can then be used either for sythesis of nucleotides, histidine, and tryptophan, or as a component of the pentose phosphate pathway.</text>
</comment>
<evidence type="ECO:0000256" key="7">
    <source>
        <dbReference type="ARBA" id="ARBA00022777"/>
    </source>
</evidence>
<gene>
    <name evidence="12" type="primary">rbsK</name>
    <name evidence="14" type="ORF">FHP25_04050</name>
</gene>
<dbReference type="UniPathway" id="UPA00916">
    <property type="reaction ID" value="UER00889"/>
</dbReference>
<evidence type="ECO:0000256" key="11">
    <source>
        <dbReference type="ARBA" id="ARBA00023277"/>
    </source>
</evidence>
<evidence type="ECO:0000256" key="2">
    <source>
        <dbReference type="ARBA" id="ARBA00012035"/>
    </source>
</evidence>
<comment type="caution">
    <text evidence="14">The sequence shown here is derived from an EMBL/GenBank/DDBJ whole genome shotgun (WGS) entry which is preliminary data.</text>
</comment>
<keyword evidence="5 12" id="KW-0479">Metal-binding</keyword>
<comment type="cofactor">
    <cofactor evidence="12">
        <name>Mg(2+)</name>
        <dbReference type="ChEBI" id="CHEBI:18420"/>
    </cofactor>
    <text evidence="12">Requires a divalent cation, most likely magnesium in vivo, as an electrophilic catalyst to aid phosphoryl group transfer. It is the chelate of the metal and the nucleotide that is the actual substrate.</text>
</comment>
<evidence type="ECO:0000256" key="1">
    <source>
        <dbReference type="ARBA" id="ARBA00005380"/>
    </source>
</evidence>
<comment type="pathway">
    <text evidence="12">Carbohydrate metabolism; D-ribose degradation; D-ribose 5-phosphate from beta-D-ribopyranose: step 2/2.</text>
</comment>
<proteinExistence type="inferred from homology"/>
<dbReference type="InterPro" id="IPR011877">
    <property type="entry name" value="Ribokinase"/>
</dbReference>
<dbReference type="RefSeq" id="WP_147845684.1">
    <property type="nucleotide sequence ID" value="NZ_VDUZ01000003.1"/>
</dbReference>
<evidence type="ECO:0000256" key="8">
    <source>
        <dbReference type="ARBA" id="ARBA00022840"/>
    </source>
</evidence>
<evidence type="ECO:0000256" key="3">
    <source>
        <dbReference type="ARBA" id="ARBA00016943"/>
    </source>
</evidence>
<dbReference type="InterPro" id="IPR002139">
    <property type="entry name" value="Ribo/fructo_kinase"/>
</dbReference>